<dbReference type="OrthoDB" id="165483at2"/>
<dbReference type="EMBL" id="VLXZ01000004">
    <property type="protein sequence ID" value="TSB46845.1"/>
    <property type="molecule type" value="Genomic_DNA"/>
</dbReference>
<comment type="caution">
    <text evidence="1">The sequence shown here is derived from an EMBL/GenBank/DDBJ whole genome shotgun (WGS) entry which is preliminary data.</text>
</comment>
<sequence>MTYPAAYIDYLIYFHAERDYFECHEILEEHWKTTSRGSANSHWVALIQIAVALYHERRGNIKGAERMLTNARRLISAHPAPIQKLGLHSEELILLLDERYKRLSSESEFVDLNLPIKDSALLELCLNKSQQLRVTWCSPSVLSNTQLIHKHTLRDRQPVIDERANQLKRRQNNKEKK</sequence>
<dbReference type="SUPFAM" id="SSF140663">
    <property type="entry name" value="TTHA0068-like"/>
    <property type="match status" value="1"/>
</dbReference>
<accession>A0A553ZZI9</accession>
<protein>
    <submittedName>
        <fullName evidence="1">DUF309 domain-containing protein</fullName>
    </submittedName>
</protein>
<evidence type="ECO:0000313" key="1">
    <source>
        <dbReference type="EMBL" id="TSB46845.1"/>
    </source>
</evidence>
<dbReference type="AlphaFoldDB" id="A0A553ZZI9"/>
<dbReference type="InterPro" id="IPR023203">
    <property type="entry name" value="TTHA0068_sf"/>
</dbReference>
<dbReference type="Gene3D" id="1.10.3450.10">
    <property type="entry name" value="TTHA0068-like"/>
    <property type="match status" value="1"/>
</dbReference>
<evidence type="ECO:0000313" key="2">
    <source>
        <dbReference type="Proteomes" id="UP000318521"/>
    </source>
</evidence>
<keyword evidence="2" id="KW-1185">Reference proteome</keyword>
<proteinExistence type="predicted"/>
<dbReference type="Pfam" id="PF03745">
    <property type="entry name" value="DUF309"/>
    <property type="match status" value="1"/>
</dbReference>
<dbReference type="PANTHER" id="PTHR34796">
    <property type="entry name" value="EXPRESSED PROTEIN"/>
    <property type="match status" value="1"/>
</dbReference>
<dbReference type="InterPro" id="IPR005500">
    <property type="entry name" value="DUF309"/>
</dbReference>
<gene>
    <name evidence="1" type="ORF">FN960_07425</name>
</gene>
<dbReference type="Proteomes" id="UP000318521">
    <property type="component" value="Unassembled WGS sequence"/>
</dbReference>
<dbReference type="RefSeq" id="WP_143848075.1">
    <property type="nucleotide sequence ID" value="NZ_VLXZ01000004.1"/>
</dbReference>
<dbReference type="PANTHER" id="PTHR34796:SF1">
    <property type="entry name" value="EXPRESSED PROTEIN"/>
    <property type="match status" value="1"/>
</dbReference>
<organism evidence="1 2">
    <name type="scientific">Alkalicoccobacillus porphyridii</name>
    <dbReference type="NCBI Taxonomy" id="2597270"/>
    <lineage>
        <taxon>Bacteria</taxon>
        <taxon>Bacillati</taxon>
        <taxon>Bacillota</taxon>
        <taxon>Bacilli</taxon>
        <taxon>Bacillales</taxon>
        <taxon>Bacillaceae</taxon>
        <taxon>Alkalicoccobacillus</taxon>
    </lineage>
</organism>
<name>A0A553ZZI9_9BACI</name>
<reference evidence="1 2" key="1">
    <citation type="submission" date="2019-07" db="EMBL/GenBank/DDBJ databases">
        <authorList>
            <person name="Park Y.J."/>
            <person name="Jeong S.E."/>
            <person name="Jung H.S."/>
        </authorList>
    </citation>
    <scope>NUCLEOTIDE SEQUENCE [LARGE SCALE GENOMIC DNA]</scope>
    <source>
        <strain evidence="2">P16(2019)</strain>
    </source>
</reference>